<name>A0A820L742_9BILA</name>
<dbReference type="EMBL" id="CAJOBG010030261">
    <property type="protein sequence ID" value="CAF4354624.1"/>
    <property type="molecule type" value="Genomic_DNA"/>
</dbReference>
<accession>A0A820L742</accession>
<proteinExistence type="predicted"/>
<reference evidence="1" key="1">
    <citation type="submission" date="2021-02" db="EMBL/GenBank/DDBJ databases">
        <authorList>
            <person name="Nowell W R."/>
        </authorList>
    </citation>
    <scope>NUCLEOTIDE SEQUENCE</scope>
</reference>
<keyword evidence="2" id="KW-1185">Reference proteome</keyword>
<evidence type="ECO:0000313" key="1">
    <source>
        <dbReference type="EMBL" id="CAF4354624.1"/>
    </source>
</evidence>
<gene>
    <name evidence="1" type="ORF">OVN521_LOCUS33008</name>
</gene>
<comment type="caution">
    <text evidence="1">The sequence shown here is derived from an EMBL/GenBank/DDBJ whole genome shotgun (WGS) entry which is preliminary data.</text>
</comment>
<evidence type="ECO:0000313" key="2">
    <source>
        <dbReference type="Proteomes" id="UP000663866"/>
    </source>
</evidence>
<dbReference type="Proteomes" id="UP000663866">
    <property type="component" value="Unassembled WGS sequence"/>
</dbReference>
<organism evidence="1 2">
    <name type="scientific">Rotaria magnacalcarata</name>
    <dbReference type="NCBI Taxonomy" id="392030"/>
    <lineage>
        <taxon>Eukaryota</taxon>
        <taxon>Metazoa</taxon>
        <taxon>Spiralia</taxon>
        <taxon>Gnathifera</taxon>
        <taxon>Rotifera</taxon>
        <taxon>Eurotatoria</taxon>
        <taxon>Bdelloidea</taxon>
        <taxon>Philodinida</taxon>
        <taxon>Philodinidae</taxon>
        <taxon>Rotaria</taxon>
    </lineage>
</organism>
<sequence length="44" mass="5329">MQEKIALQSIHKLTTEEMIQIDQWLSVLYKTFEDLEYPPLHRVL</sequence>
<protein>
    <submittedName>
        <fullName evidence="1">Uncharacterized protein</fullName>
    </submittedName>
</protein>
<feature type="non-terminal residue" evidence="1">
    <location>
        <position position="44"/>
    </location>
</feature>
<dbReference type="AlphaFoldDB" id="A0A820L742"/>